<evidence type="ECO:0000256" key="1">
    <source>
        <dbReference type="ARBA" id="ARBA00004167"/>
    </source>
</evidence>
<feature type="domain" description="Glycosyltransferase 61 catalytic" evidence="9">
    <location>
        <begin position="238"/>
        <end position="316"/>
    </location>
</feature>
<dbReference type="GO" id="GO:0016757">
    <property type="term" value="F:glycosyltransferase activity"/>
    <property type="evidence" value="ECO:0007669"/>
    <property type="project" value="UniProtKB-KW"/>
</dbReference>
<dbReference type="GO" id="GO:0016020">
    <property type="term" value="C:membrane"/>
    <property type="evidence" value="ECO:0007669"/>
    <property type="project" value="UniProtKB-SubCell"/>
</dbReference>
<dbReference type="InterPro" id="IPR049625">
    <property type="entry name" value="Glyco_transf_61_cat"/>
</dbReference>
<evidence type="ECO:0000256" key="5">
    <source>
        <dbReference type="ARBA" id="ARBA00022989"/>
    </source>
</evidence>
<dbReference type="InterPro" id="IPR007657">
    <property type="entry name" value="Glycosyltransferase_61"/>
</dbReference>
<feature type="region of interest" description="Disordered" evidence="8">
    <location>
        <begin position="530"/>
        <end position="550"/>
    </location>
</feature>
<keyword evidence="4" id="KW-0812">Transmembrane</keyword>
<organism evidence="10 11">
    <name type="scientific">Cafeteria roenbergensis</name>
    <name type="common">Marine flagellate</name>
    <dbReference type="NCBI Taxonomy" id="33653"/>
    <lineage>
        <taxon>Eukaryota</taxon>
        <taxon>Sar</taxon>
        <taxon>Stramenopiles</taxon>
        <taxon>Bigyra</taxon>
        <taxon>Opalozoa</taxon>
        <taxon>Bicosoecida</taxon>
        <taxon>Cafeteriaceae</taxon>
        <taxon>Cafeteria</taxon>
    </lineage>
</organism>
<dbReference type="EMBL" id="VLTN01000042">
    <property type="protein sequence ID" value="KAA0149513.1"/>
    <property type="molecule type" value="Genomic_DNA"/>
</dbReference>
<evidence type="ECO:0000256" key="3">
    <source>
        <dbReference type="ARBA" id="ARBA00022679"/>
    </source>
</evidence>
<keyword evidence="3" id="KW-0808">Transferase</keyword>
<evidence type="ECO:0000256" key="2">
    <source>
        <dbReference type="ARBA" id="ARBA00022676"/>
    </source>
</evidence>
<keyword evidence="2" id="KW-0328">Glycosyltransferase</keyword>
<dbReference type="AlphaFoldDB" id="A0A5A8C8W5"/>
<evidence type="ECO:0000256" key="4">
    <source>
        <dbReference type="ARBA" id="ARBA00022692"/>
    </source>
</evidence>
<name>A0A5A8C8W5_CAFRO</name>
<proteinExistence type="predicted"/>
<dbReference type="PANTHER" id="PTHR20961">
    <property type="entry name" value="GLYCOSYLTRANSFERASE"/>
    <property type="match status" value="1"/>
</dbReference>
<evidence type="ECO:0000256" key="8">
    <source>
        <dbReference type="SAM" id="MobiDB-lite"/>
    </source>
</evidence>
<comment type="caution">
    <text evidence="10">The sequence shown here is derived from an EMBL/GenBank/DDBJ whole genome shotgun (WGS) entry which is preliminary data.</text>
</comment>
<reference evidence="10 11" key="1">
    <citation type="submission" date="2019-07" db="EMBL/GenBank/DDBJ databases">
        <title>Genomes of Cafeteria roenbergensis.</title>
        <authorList>
            <person name="Fischer M.G."/>
            <person name="Hackl T."/>
            <person name="Roman M."/>
        </authorList>
    </citation>
    <scope>NUCLEOTIDE SEQUENCE [LARGE SCALE GENOMIC DNA]</scope>
    <source>
        <strain evidence="10 11">BVI</strain>
    </source>
</reference>
<evidence type="ECO:0000256" key="7">
    <source>
        <dbReference type="ARBA" id="ARBA00023180"/>
    </source>
</evidence>
<evidence type="ECO:0000313" key="10">
    <source>
        <dbReference type="EMBL" id="KAA0149513.1"/>
    </source>
</evidence>
<evidence type="ECO:0000256" key="6">
    <source>
        <dbReference type="ARBA" id="ARBA00023136"/>
    </source>
</evidence>
<evidence type="ECO:0000313" key="11">
    <source>
        <dbReference type="Proteomes" id="UP000323011"/>
    </source>
</evidence>
<keyword evidence="5" id="KW-1133">Transmembrane helix</keyword>
<dbReference type="Proteomes" id="UP000323011">
    <property type="component" value="Unassembled WGS sequence"/>
</dbReference>
<dbReference type="Pfam" id="PF04577">
    <property type="entry name" value="Glyco_transf_61"/>
    <property type="match status" value="1"/>
</dbReference>
<sequence length="550" mass="59527">MEPSTTEAYLRGRDVHMHGVCVTANMPYRVTGLTERSCGGSATLLELQNASKNRVLTCRHDAGAADRLCRGYVTVLDDTPGDWHGEMCGRFGVKYIEEAVLAPMEFFDYNFGHIVTDGAMAVAAPLNMLSWHRIASAPFLHMADAWGGFARLTQWPADHPMVGGAMFEAEAVAEAARRVDAAPGSGGPSDPALGGVSRASVLGRSRALRKRLWMRAPASLLTGPACGDAGRRAGVGSQARKPRVLVINRTGRRRVRNMAELMEWLASNGYEVQEWSPGGASAAEQAQQVQAADIFVSNHGQGQAWGMFMREDAVMVTLCSANQVALGSCTYYPIATRNGGHSSRRIFTMVSKDAQYFQGSLMRDADMQAIVRANGDGRDGGSWHYSETHFEDIALDVGQFATEWAAFLLGDGEHRAPDGSADAFWRFWCNFSDVEAAVDRADGEARATSDPGSKYLADRAPRLGEGVALVKTSHCDRDGTADSGIHLKHSFRLALPQLPAAPPRLNSKTIALAPVILPSRHYDTRRRALASRSMAPPWPEQRAVTAKAPG</sequence>
<protein>
    <recommendedName>
        <fullName evidence="9">Glycosyltransferase 61 catalytic domain-containing protein</fullName>
    </recommendedName>
</protein>
<accession>A0A5A8C8W5</accession>
<keyword evidence="7" id="KW-0325">Glycoprotein</keyword>
<comment type="subcellular location">
    <subcellularLocation>
        <location evidence="1">Membrane</location>
        <topology evidence="1">Single-pass membrane protein</topology>
    </subcellularLocation>
</comment>
<keyword evidence="6" id="KW-0472">Membrane</keyword>
<gene>
    <name evidence="10" type="ORF">FNF29_05899</name>
</gene>
<evidence type="ECO:0000259" key="9">
    <source>
        <dbReference type="Pfam" id="PF04577"/>
    </source>
</evidence>
<keyword evidence="11" id="KW-1185">Reference proteome</keyword>
<dbReference type="PANTHER" id="PTHR20961:SF38">
    <property type="entry name" value="PROTEIN O-LINKED-MANNOSE BETA-1,4-N-ACETYLGLUCOSAMINYLTRANSFERASE 2"/>
    <property type="match status" value="1"/>
</dbReference>